<feature type="region of interest" description="Disordered" evidence="1">
    <location>
        <begin position="112"/>
        <end position="144"/>
    </location>
</feature>
<reference evidence="2 3" key="1">
    <citation type="submission" date="2020-08" db="EMBL/GenBank/DDBJ databases">
        <title>Genomic Encyclopedia of Type Strains, Phase IV (KMG-IV): sequencing the most valuable type-strain genomes for metagenomic binning, comparative biology and taxonomic classification.</title>
        <authorList>
            <person name="Goeker M."/>
        </authorList>
    </citation>
    <scope>NUCLEOTIDE SEQUENCE [LARGE SCALE GENOMIC DNA]</scope>
    <source>
        <strain evidence="2 3">DSM 14878</strain>
    </source>
</reference>
<feature type="compositionally biased region" description="Basic and acidic residues" evidence="1">
    <location>
        <begin position="114"/>
        <end position="134"/>
    </location>
</feature>
<evidence type="ECO:0000256" key="1">
    <source>
        <dbReference type="SAM" id="MobiDB-lite"/>
    </source>
</evidence>
<comment type="caution">
    <text evidence="2">The sequence shown here is derived from an EMBL/GenBank/DDBJ whole genome shotgun (WGS) entry which is preliminary data.</text>
</comment>
<dbReference type="RefSeq" id="WP_183195045.1">
    <property type="nucleotide sequence ID" value="NZ_JACIDA010000001.1"/>
</dbReference>
<evidence type="ECO:0000313" key="2">
    <source>
        <dbReference type="EMBL" id="MBB3870756.1"/>
    </source>
</evidence>
<dbReference type="Proteomes" id="UP000532936">
    <property type="component" value="Unassembled WGS sequence"/>
</dbReference>
<organism evidence="2 3">
    <name type="scientific">Brevundimonas mediterranea</name>
    <dbReference type="NCBI Taxonomy" id="74329"/>
    <lineage>
        <taxon>Bacteria</taxon>
        <taxon>Pseudomonadati</taxon>
        <taxon>Pseudomonadota</taxon>
        <taxon>Alphaproteobacteria</taxon>
        <taxon>Caulobacterales</taxon>
        <taxon>Caulobacteraceae</taxon>
        <taxon>Brevundimonas</taxon>
    </lineage>
</organism>
<dbReference type="AlphaFoldDB" id="A0A7W6A1Y2"/>
<feature type="compositionally biased region" description="Polar residues" evidence="1">
    <location>
        <begin position="135"/>
        <end position="144"/>
    </location>
</feature>
<evidence type="ECO:0000313" key="3">
    <source>
        <dbReference type="Proteomes" id="UP000532936"/>
    </source>
</evidence>
<name>A0A7W6A1Y2_9CAUL</name>
<dbReference type="EMBL" id="JACIDA010000001">
    <property type="protein sequence ID" value="MBB3870756.1"/>
    <property type="molecule type" value="Genomic_DNA"/>
</dbReference>
<gene>
    <name evidence="2" type="ORF">GGR11_000270</name>
</gene>
<protein>
    <submittedName>
        <fullName evidence="2">Uncharacterized protein</fullName>
    </submittedName>
</protein>
<sequence length="144" mass="15386">MADGIALDAYVKETLLSIVKAVIAAQDDAMCGGFIGRAAYGGANAPKDESENVVTNVSFDLATTVEDRGTTGGAAGVKVIPFIKADVQSQVQSAHSTVSRIAFTVPVAIPRPKAQRDEDARREADERAQWERDTQMINNRDSGY</sequence>
<accession>A0A7W6A1Y2</accession>
<proteinExistence type="predicted"/>